<feature type="transmembrane region" description="Helical" evidence="8">
    <location>
        <begin position="6"/>
        <end position="28"/>
    </location>
</feature>
<keyword evidence="10" id="KW-1185">Reference proteome</keyword>
<dbReference type="EMBL" id="JBEPLY010000001">
    <property type="protein sequence ID" value="MET3598411.1"/>
    <property type="molecule type" value="Genomic_DNA"/>
</dbReference>
<proteinExistence type="inferred from homology"/>
<comment type="caution">
    <text evidence="9">The sequence shown here is derived from an EMBL/GenBank/DDBJ whole genome shotgun (WGS) entry which is preliminary data.</text>
</comment>
<keyword evidence="4" id="KW-1003">Cell membrane</keyword>
<evidence type="ECO:0000256" key="1">
    <source>
        <dbReference type="ARBA" id="ARBA00004651"/>
    </source>
</evidence>
<dbReference type="Pfam" id="PF01032">
    <property type="entry name" value="FecCD"/>
    <property type="match status" value="2"/>
</dbReference>
<feature type="transmembrane region" description="Helical" evidence="8">
    <location>
        <begin position="635"/>
        <end position="653"/>
    </location>
</feature>
<dbReference type="RefSeq" id="WP_354432841.1">
    <property type="nucleotide sequence ID" value="NZ_JBEPLY010000001.1"/>
</dbReference>
<feature type="transmembrane region" description="Helical" evidence="8">
    <location>
        <begin position="447"/>
        <end position="466"/>
    </location>
</feature>
<keyword evidence="3" id="KW-0813">Transport</keyword>
<dbReference type="Proteomes" id="UP001549164">
    <property type="component" value="Unassembled WGS sequence"/>
</dbReference>
<evidence type="ECO:0000313" key="10">
    <source>
        <dbReference type="Proteomes" id="UP001549164"/>
    </source>
</evidence>
<evidence type="ECO:0000256" key="7">
    <source>
        <dbReference type="ARBA" id="ARBA00023136"/>
    </source>
</evidence>
<reference evidence="9 10" key="1">
    <citation type="submission" date="2024-06" db="EMBL/GenBank/DDBJ databases">
        <title>Genomic Encyclopedia of Type Strains, Phase IV (KMG-IV): sequencing the most valuable type-strain genomes for metagenomic binning, comparative biology and taxonomic classification.</title>
        <authorList>
            <person name="Goeker M."/>
        </authorList>
    </citation>
    <scope>NUCLEOTIDE SEQUENCE [LARGE SCALE GENOMIC DNA]</scope>
    <source>
        <strain evidence="9 10">DSM 28102</strain>
    </source>
</reference>
<dbReference type="NCBIfam" id="NF007866">
    <property type="entry name" value="PRK10577.1-2"/>
    <property type="match status" value="1"/>
</dbReference>
<feature type="transmembrane region" description="Helical" evidence="8">
    <location>
        <begin position="116"/>
        <end position="135"/>
    </location>
</feature>
<keyword evidence="5 8" id="KW-0812">Transmembrane</keyword>
<evidence type="ECO:0000256" key="3">
    <source>
        <dbReference type="ARBA" id="ARBA00022448"/>
    </source>
</evidence>
<comment type="subcellular location">
    <subcellularLocation>
        <location evidence="1">Cell membrane</location>
        <topology evidence="1">Multi-pass membrane protein</topology>
    </subcellularLocation>
</comment>
<organism evidence="9 10">
    <name type="scientific">Martelella mangrovi</name>
    <dbReference type="NCBI Taxonomy" id="1397477"/>
    <lineage>
        <taxon>Bacteria</taxon>
        <taxon>Pseudomonadati</taxon>
        <taxon>Pseudomonadota</taxon>
        <taxon>Alphaproteobacteria</taxon>
        <taxon>Hyphomicrobiales</taxon>
        <taxon>Aurantimonadaceae</taxon>
        <taxon>Martelella</taxon>
    </lineage>
</organism>
<dbReference type="Gene3D" id="1.10.3470.10">
    <property type="entry name" value="ABC transporter involved in vitamin B12 uptake, BtuC"/>
    <property type="match status" value="2"/>
</dbReference>
<evidence type="ECO:0000256" key="8">
    <source>
        <dbReference type="SAM" id="Phobius"/>
    </source>
</evidence>
<feature type="transmembrane region" description="Helical" evidence="8">
    <location>
        <begin position="387"/>
        <end position="408"/>
    </location>
</feature>
<keyword evidence="6 8" id="KW-1133">Transmembrane helix</keyword>
<feature type="transmembrane region" description="Helical" evidence="8">
    <location>
        <begin position="231"/>
        <end position="261"/>
    </location>
</feature>
<dbReference type="SUPFAM" id="SSF81345">
    <property type="entry name" value="ABC transporter involved in vitamin B12 uptake, BtuC"/>
    <property type="match status" value="2"/>
</dbReference>
<dbReference type="PANTHER" id="PTHR30472:SF37">
    <property type="entry name" value="FE(3+) DICITRATE TRANSPORT SYSTEM PERMEASE PROTEIN FECD-RELATED"/>
    <property type="match status" value="1"/>
</dbReference>
<name>A0ABV2I6N5_9HYPH</name>
<dbReference type="PANTHER" id="PTHR30472">
    <property type="entry name" value="FERRIC ENTEROBACTIN TRANSPORT SYSTEM PERMEASE PROTEIN"/>
    <property type="match status" value="1"/>
</dbReference>
<evidence type="ECO:0000256" key="2">
    <source>
        <dbReference type="ARBA" id="ARBA00007935"/>
    </source>
</evidence>
<keyword evidence="7 8" id="KW-0472">Membrane</keyword>
<accession>A0ABV2I6N5</accession>
<feature type="transmembrane region" description="Helical" evidence="8">
    <location>
        <begin position="564"/>
        <end position="585"/>
    </location>
</feature>
<feature type="transmembrane region" description="Helical" evidence="8">
    <location>
        <begin position="141"/>
        <end position="164"/>
    </location>
</feature>
<evidence type="ECO:0000256" key="4">
    <source>
        <dbReference type="ARBA" id="ARBA00022475"/>
    </source>
</evidence>
<feature type="transmembrane region" description="Helical" evidence="8">
    <location>
        <begin position="475"/>
        <end position="495"/>
    </location>
</feature>
<feature type="transmembrane region" description="Helical" evidence="8">
    <location>
        <begin position="273"/>
        <end position="295"/>
    </location>
</feature>
<dbReference type="CDD" id="cd06550">
    <property type="entry name" value="TM_ABC_iron-siderophores_like"/>
    <property type="match status" value="2"/>
</dbReference>
<comment type="similarity">
    <text evidence="2">Belongs to the binding-protein-dependent transport system permease family. FecCD subfamily.</text>
</comment>
<feature type="transmembrane region" description="Helical" evidence="8">
    <location>
        <begin position="515"/>
        <end position="537"/>
    </location>
</feature>
<evidence type="ECO:0000256" key="6">
    <source>
        <dbReference type="ARBA" id="ARBA00022989"/>
    </source>
</evidence>
<sequence>MSRAQFGPVGISLLLGGLGMAIAIWLIAAPAESPAESIVGGSYDIGRMVLWNAILPRMATALVCGAALALSGAIFQQVLRNPLASPTTLGVSAGGGLALALAMLFAPALLGFGRDLVALAGSAAAAGLVLVIGARQNFSPIALVIAGLIVGLWCGALSAVLLLLNERYLAGLFIWGAGSLAQQSWQVPLGLAVKFAVLSGFTALLVRPLTLIDLGDAGAKSLGVSINLLRLAAMAVAVAFAAIVTSAVGVVGFVGLVAPTLARLTGARRPVEILIWSAVIGAALLFLTDNAVAWFSQGGGGLVPTGAVTAVFGAPLLIALLSRLKIRHRRPEAAASRTEPGARTRLGLSAIISLVVLVLALFIGRNGTGAFTILTPDLFAAIAPLRVPRILVAFLAGAMLAVAGVILQRLTGNEMASPEILGIGAGATLGVTAGVLIFATLPLAAQFATAAAGALAVIAVIFLLAVRSGLAPERVLLGGIALTALADAVIGFLGASGDPRALFLMRWLSGSTYSANFPLVGLAALVLALILPLALLFRRWLVFLPLGDAVAAARGVDVTRARSVLLLLAGLMSAAATLCVGPLSFVGLMAPHAARLLGLRRPADTIIGAALLGGGLMTLADWAGRIVIFPYEIPAGLAASLIGAPFLVMLMRGRTRGV</sequence>
<feature type="transmembrane region" description="Helical" evidence="8">
    <location>
        <begin position="301"/>
        <end position="321"/>
    </location>
</feature>
<dbReference type="InterPro" id="IPR000522">
    <property type="entry name" value="ABC_transptr_permease_BtuC"/>
</dbReference>
<dbReference type="InterPro" id="IPR037294">
    <property type="entry name" value="ABC_BtuC-like"/>
</dbReference>
<feature type="transmembrane region" description="Helical" evidence="8">
    <location>
        <begin position="420"/>
        <end position="441"/>
    </location>
</feature>
<feature type="transmembrane region" description="Helical" evidence="8">
    <location>
        <begin position="49"/>
        <end position="75"/>
    </location>
</feature>
<feature type="transmembrane region" description="Helical" evidence="8">
    <location>
        <begin position="87"/>
        <end position="109"/>
    </location>
</feature>
<gene>
    <name evidence="9" type="ORF">ABID12_000332</name>
</gene>
<evidence type="ECO:0000256" key="5">
    <source>
        <dbReference type="ARBA" id="ARBA00022692"/>
    </source>
</evidence>
<evidence type="ECO:0000313" key="9">
    <source>
        <dbReference type="EMBL" id="MET3598411.1"/>
    </source>
</evidence>
<protein>
    <submittedName>
        <fullName evidence="9">Iron complex transport system permease protein</fullName>
    </submittedName>
</protein>
<feature type="transmembrane region" description="Helical" evidence="8">
    <location>
        <begin position="346"/>
        <end position="367"/>
    </location>
</feature>